<sequence>MPPHPPGPHRIEDPMYLERYGIMRSGSRYFELLATQQERVLDDEKPINLLNITPIFEPTLFNCPAVPAPNKDYKCYKPTEPETKVVSNIRSKQRARDQHLEHRLKQVKIDPMKRNLN</sequence>
<dbReference type="AlphaFoldDB" id="T1KWN8"/>
<dbReference type="HOGENOM" id="CLU_2087907_0_0_1"/>
<name>T1KWN8_TETUR</name>
<evidence type="ECO:0000313" key="3">
    <source>
        <dbReference type="Proteomes" id="UP000015104"/>
    </source>
</evidence>
<dbReference type="Proteomes" id="UP000015104">
    <property type="component" value="Unassembled WGS sequence"/>
</dbReference>
<organism evidence="2 3">
    <name type="scientific">Tetranychus urticae</name>
    <name type="common">Two-spotted spider mite</name>
    <dbReference type="NCBI Taxonomy" id="32264"/>
    <lineage>
        <taxon>Eukaryota</taxon>
        <taxon>Metazoa</taxon>
        <taxon>Ecdysozoa</taxon>
        <taxon>Arthropoda</taxon>
        <taxon>Chelicerata</taxon>
        <taxon>Arachnida</taxon>
        <taxon>Acari</taxon>
        <taxon>Acariformes</taxon>
        <taxon>Trombidiformes</taxon>
        <taxon>Prostigmata</taxon>
        <taxon>Eleutherengona</taxon>
        <taxon>Raphignathae</taxon>
        <taxon>Tetranychoidea</taxon>
        <taxon>Tetranychidae</taxon>
        <taxon>Tetranychus</taxon>
    </lineage>
</organism>
<reference evidence="2" key="2">
    <citation type="submission" date="2015-06" db="UniProtKB">
        <authorList>
            <consortium name="EnsemblMetazoa"/>
        </authorList>
    </citation>
    <scope>IDENTIFICATION</scope>
</reference>
<feature type="compositionally biased region" description="Basic and acidic residues" evidence="1">
    <location>
        <begin position="94"/>
        <end position="117"/>
    </location>
</feature>
<dbReference type="EnsemblMetazoa" id="tetur24g02300.1">
    <property type="protein sequence ID" value="tetur24g02300.1"/>
    <property type="gene ID" value="tetur24g02300"/>
</dbReference>
<keyword evidence="3" id="KW-1185">Reference proteome</keyword>
<evidence type="ECO:0000313" key="2">
    <source>
        <dbReference type="EnsemblMetazoa" id="tetur24g02300.1"/>
    </source>
</evidence>
<reference evidence="3" key="1">
    <citation type="submission" date="2011-08" db="EMBL/GenBank/DDBJ databases">
        <authorList>
            <person name="Rombauts S."/>
        </authorList>
    </citation>
    <scope>NUCLEOTIDE SEQUENCE</scope>
    <source>
        <strain evidence="3">London</strain>
    </source>
</reference>
<accession>T1KWN8</accession>
<evidence type="ECO:0000256" key="1">
    <source>
        <dbReference type="SAM" id="MobiDB-lite"/>
    </source>
</evidence>
<dbReference type="EMBL" id="CAEY01000646">
    <property type="status" value="NOT_ANNOTATED_CDS"/>
    <property type="molecule type" value="Genomic_DNA"/>
</dbReference>
<proteinExistence type="predicted"/>
<protein>
    <submittedName>
        <fullName evidence="2">Uncharacterized protein</fullName>
    </submittedName>
</protein>
<feature type="region of interest" description="Disordered" evidence="1">
    <location>
        <begin position="85"/>
        <end position="117"/>
    </location>
</feature>